<keyword evidence="3" id="KW-1185">Reference proteome</keyword>
<proteinExistence type="predicted"/>
<organism evidence="2 3">
    <name type="scientific">Streptomyces anandii</name>
    <dbReference type="NCBI Taxonomy" id="285454"/>
    <lineage>
        <taxon>Bacteria</taxon>
        <taxon>Bacillati</taxon>
        <taxon>Actinomycetota</taxon>
        <taxon>Actinomycetes</taxon>
        <taxon>Kitasatosporales</taxon>
        <taxon>Streptomycetaceae</taxon>
        <taxon>Streptomyces</taxon>
    </lineage>
</organism>
<sequence length="82" mass="8291">MNASRARRLLATSAVGVLLAGGAAIGTAGTASAATQTQASTNFRHGCWSGSWWDPDCGFGHRGDFNRTGLIGTGGVVVIVLS</sequence>
<keyword evidence="1" id="KW-0732">Signal</keyword>
<evidence type="ECO:0000256" key="1">
    <source>
        <dbReference type="SAM" id="SignalP"/>
    </source>
</evidence>
<feature type="signal peptide" evidence="1">
    <location>
        <begin position="1"/>
        <end position="33"/>
    </location>
</feature>
<protein>
    <submittedName>
        <fullName evidence="2">Uncharacterized protein</fullName>
    </submittedName>
</protein>
<comment type="caution">
    <text evidence="2">The sequence shown here is derived from an EMBL/GenBank/DDBJ whole genome shotgun (WGS) entry which is preliminary data.</text>
</comment>
<feature type="chain" id="PRO_5046637529" evidence="1">
    <location>
        <begin position="34"/>
        <end position="82"/>
    </location>
</feature>
<dbReference type="EMBL" id="JBHYTS010000088">
    <property type="protein sequence ID" value="MFE1755396.1"/>
    <property type="molecule type" value="Genomic_DNA"/>
</dbReference>
<reference evidence="2 3" key="1">
    <citation type="submission" date="2024-09" db="EMBL/GenBank/DDBJ databases">
        <title>The Natural Products Discovery Center: Release of the First 8490 Sequenced Strains for Exploring Actinobacteria Biosynthetic Diversity.</title>
        <authorList>
            <person name="Kalkreuter E."/>
            <person name="Kautsar S.A."/>
            <person name="Yang D."/>
            <person name="Bader C.D."/>
            <person name="Teijaro C.N."/>
            <person name="Fluegel L."/>
            <person name="Davis C.M."/>
            <person name="Simpson J.R."/>
            <person name="Lauterbach L."/>
            <person name="Steele A.D."/>
            <person name="Gui C."/>
            <person name="Meng S."/>
            <person name="Li G."/>
            <person name="Viehrig K."/>
            <person name="Ye F."/>
            <person name="Su P."/>
            <person name="Kiefer A.F."/>
            <person name="Nichols A."/>
            <person name="Cepeda A.J."/>
            <person name="Yan W."/>
            <person name="Fan B."/>
            <person name="Jiang Y."/>
            <person name="Adhikari A."/>
            <person name="Zheng C.-J."/>
            <person name="Schuster L."/>
            <person name="Cowan T.M."/>
            <person name="Smanski M.J."/>
            <person name="Chevrette M.G."/>
            <person name="De Carvalho L.P.S."/>
            <person name="Shen B."/>
        </authorList>
    </citation>
    <scope>NUCLEOTIDE SEQUENCE [LARGE SCALE GENOMIC DNA]</scope>
    <source>
        <strain evidence="2 3">NPDC059500</strain>
    </source>
</reference>
<dbReference type="Proteomes" id="UP001599756">
    <property type="component" value="Unassembled WGS sequence"/>
</dbReference>
<dbReference type="RefSeq" id="WP_189702950.1">
    <property type="nucleotide sequence ID" value="NZ_JBHYTS010000088.1"/>
</dbReference>
<name>A0ABW6HG88_9ACTN</name>
<evidence type="ECO:0000313" key="3">
    <source>
        <dbReference type="Proteomes" id="UP001599756"/>
    </source>
</evidence>
<accession>A0ABW6HG88</accession>
<gene>
    <name evidence="2" type="ORF">ACFW88_33495</name>
</gene>
<evidence type="ECO:0000313" key="2">
    <source>
        <dbReference type="EMBL" id="MFE1755396.1"/>
    </source>
</evidence>